<dbReference type="RefSeq" id="WP_119147500.1">
    <property type="nucleotide sequence ID" value="NZ_JBHSOV010000005.1"/>
</dbReference>
<keyword evidence="5" id="KW-1185">Reference proteome</keyword>
<keyword evidence="3" id="KW-0812">Transmembrane</keyword>
<dbReference type="PIRSF" id="PIRSF005690">
    <property type="entry name" value="GerBA"/>
    <property type="match status" value="1"/>
</dbReference>
<dbReference type="GO" id="GO:0016020">
    <property type="term" value="C:membrane"/>
    <property type="evidence" value="ECO:0007669"/>
    <property type="project" value="InterPro"/>
</dbReference>
<evidence type="ECO:0000256" key="1">
    <source>
        <dbReference type="ARBA" id="ARBA00005278"/>
    </source>
</evidence>
<keyword evidence="2 3" id="KW-0472">Membrane</keyword>
<evidence type="ECO:0000256" key="2">
    <source>
        <dbReference type="ARBA" id="ARBA00023136"/>
    </source>
</evidence>
<dbReference type="EMBL" id="QXJM01000014">
    <property type="protein sequence ID" value="RIE05268.1"/>
    <property type="molecule type" value="Genomic_DNA"/>
</dbReference>
<organism evidence="4 5">
    <name type="scientific">Cohnella faecalis</name>
    <dbReference type="NCBI Taxonomy" id="2315694"/>
    <lineage>
        <taxon>Bacteria</taxon>
        <taxon>Bacillati</taxon>
        <taxon>Bacillota</taxon>
        <taxon>Bacilli</taxon>
        <taxon>Bacillales</taxon>
        <taxon>Paenibacillaceae</taxon>
        <taxon>Cohnella</taxon>
    </lineage>
</organism>
<dbReference type="PANTHER" id="PTHR22550:SF5">
    <property type="entry name" value="LEUCINE ZIPPER PROTEIN 4"/>
    <property type="match status" value="1"/>
</dbReference>
<keyword evidence="3" id="KW-1133">Transmembrane helix</keyword>
<dbReference type="InterPro" id="IPR004995">
    <property type="entry name" value="Spore_Ger"/>
</dbReference>
<dbReference type="GO" id="GO:0009847">
    <property type="term" value="P:spore germination"/>
    <property type="evidence" value="ECO:0007669"/>
    <property type="project" value="InterPro"/>
</dbReference>
<evidence type="ECO:0000313" key="5">
    <source>
        <dbReference type="Proteomes" id="UP000266340"/>
    </source>
</evidence>
<reference evidence="4 5" key="1">
    <citation type="submission" date="2018-09" db="EMBL/GenBank/DDBJ databases">
        <title>Cohnella cavernae sp. nov., isolated from a karst cave.</title>
        <authorList>
            <person name="Zhu H."/>
        </authorList>
    </citation>
    <scope>NUCLEOTIDE SEQUENCE [LARGE SCALE GENOMIC DNA]</scope>
    <source>
        <strain evidence="4 5">K2E09-144</strain>
    </source>
</reference>
<comment type="similarity">
    <text evidence="1">Belongs to the GerABKA family.</text>
</comment>
<feature type="transmembrane region" description="Helical" evidence="3">
    <location>
        <begin position="364"/>
        <end position="385"/>
    </location>
</feature>
<dbReference type="InterPro" id="IPR050768">
    <property type="entry name" value="UPF0353/GerABKA_families"/>
</dbReference>
<proteinExistence type="inferred from homology"/>
<feature type="transmembrane region" description="Helical" evidence="3">
    <location>
        <begin position="314"/>
        <end position="333"/>
    </location>
</feature>
<dbReference type="OrthoDB" id="2509685at2"/>
<evidence type="ECO:0000313" key="4">
    <source>
        <dbReference type="EMBL" id="RIE05268.1"/>
    </source>
</evidence>
<sequence>MQKRLEQIKNELFHTEDLMIRPFELEGQPAKLIYIETLCDATKLEISLFKQWFRARSNTYSKLEINYLLTAANIETVSDAKEAVHYLLQGKGLIGFDDSDELYAFNAEQSNIRSIQEPANELSIIGERAGFVEQLSVNLNLIRNRASSSLVKVRYFAIGKHATHKVAVVWIEGVAEKSIVSETIDRISRFHSSMEVHPGKLQRQLTAKRSIFPQIYSTERIDTATSLLMHGRIAVLTDQSSTCLVVPVSFYSFLNSVDALLLGRGTAWLLHSMIAIGLLLSLYVCSLYIATTMFHHEILPAKMTINIKSSMENVPYPPVVEAVIMILIFQLIAEATVRLPSQLAQLVGVAGGIIISESLVKIGFVSNVFIVIVALSMIGSFMIPAYQMRNFVLIVQIMLLIGASILGFYGIVFVTIGLLIHFFTLEPFGVPYCMPIRSHAK</sequence>
<feature type="transmembrane region" description="Helical" evidence="3">
    <location>
        <begin position="397"/>
        <end position="422"/>
    </location>
</feature>
<comment type="caution">
    <text evidence="4">The sequence shown here is derived from an EMBL/GenBank/DDBJ whole genome shotgun (WGS) entry which is preliminary data.</text>
</comment>
<accession>A0A398CXF5</accession>
<feature type="transmembrane region" description="Helical" evidence="3">
    <location>
        <begin position="274"/>
        <end position="294"/>
    </location>
</feature>
<dbReference type="AlphaFoldDB" id="A0A398CXF5"/>
<dbReference type="Proteomes" id="UP000266340">
    <property type="component" value="Unassembled WGS sequence"/>
</dbReference>
<name>A0A398CXF5_9BACL</name>
<gene>
    <name evidence="4" type="ORF">D3H35_01735</name>
</gene>
<dbReference type="Pfam" id="PF03323">
    <property type="entry name" value="GerA"/>
    <property type="match status" value="1"/>
</dbReference>
<evidence type="ECO:0008006" key="6">
    <source>
        <dbReference type="Google" id="ProtNLM"/>
    </source>
</evidence>
<dbReference type="PANTHER" id="PTHR22550">
    <property type="entry name" value="SPORE GERMINATION PROTEIN"/>
    <property type="match status" value="1"/>
</dbReference>
<protein>
    <recommendedName>
        <fullName evidence="6">Spore germination protein</fullName>
    </recommendedName>
</protein>
<evidence type="ECO:0000256" key="3">
    <source>
        <dbReference type="SAM" id="Phobius"/>
    </source>
</evidence>